<dbReference type="OrthoDB" id="9772660at2"/>
<sequence>MGATDTTKSARSHARAQAGQVAEAMPMIPASESPWTPDGVEPRSMTWAETVPGGGYTAKVLARGTRLRLVDLTGRGCASVLLYRADAPWERLNAADTLKVPWQAYLGLGHPLLSDQGRLLATVVADSSGRHDAFCGVSTLAGNKAKYGAGEAWSASPAGRELLLVAAAKQGLEPRDVAPCVSFFHGVAVEEDGSLRSTGTAGPGACVDLLLHLPVIVLLATAAHPLDPSPEHRPGPVRALAWDAWEELNTAWNEEPEYLRAVENTEDAWTAAHPREPRPTERTRA</sequence>
<evidence type="ECO:0000259" key="2">
    <source>
        <dbReference type="Pfam" id="PF09347"/>
    </source>
</evidence>
<dbReference type="InterPro" id="IPR017792">
    <property type="entry name" value="UAAP1"/>
</dbReference>
<dbReference type="PANTHER" id="PTHR31527:SF0">
    <property type="entry name" value="RE64534P"/>
    <property type="match status" value="1"/>
</dbReference>
<dbReference type="InterPro" id="IPR018959">
    <property type="entry name" value="DUF1989"/>
</dbReference>
<organism evidence="3 4">
    <name type="scientific">Segniliparus rugosus (strain ATCC BAA-974 / DSM 45345 / CCUG 50838 / CIP 108380 / JCM 13579 / CDC 945)</name>
    <dbReference type="NCBI Taxonomy" id="679197"/>
    <lineage>
        <taxon>Bacteria</taxon>
        <taxon>Bacillati</taxon>
        <taxon>Actinomycetota</taxon>
        <taxon>Actinomycetes</taxon>
        <taxon>Mycobacteriales</taxon>
        <taxon>Segniliparaceae</taxon>
        <taxon>Segniliparus</taxon>
    </lineage>
</organism>
<dbReference type="HOGENOM" id="CLU_079904_0_0_11"/>
<reference evidence="3 4" key="1">
    <citation type="journal article" date="2011" name="Stand. Genomic Sci.">
        <title>High quality draft genome sequence of Segniliparus rugosus CDC 945(T)= (ATCC BAA-974(T)).</title>
        <authorList>
            <person name="Earl A.M."/>
            <person name="Desjardins C.A."/>
            <person name="Fitzgerald M.G."/>
            <person name="Arachchi H.M."/>
            <person name="Zeng Q."/>
            <person name="Mehta T."/>
            <person name="Griggs A."/>
            <person name="Birren B.W."/>
            <person name="Toney N.C."/>
            <person name="Carr J."/>
            <person name="Posey J."/>
            <person name="Butler W.R."/>
        </authorList>
    </citation>
    <scope>NUCLEOTIDE SEQUENCE [LARGE SCALE GENOMIC DNA]</scope>
    <source>
        <strain evidence="4">ATCC BAA-974 / DSM 45345 / CCUG 50838 / CIP 108380 / JCM 13579 / CDC 945</strain>
    </source>
</reference>
<feature type="region of interest" description="Disordered" evidence="1">
    <location>
        <begin position="1"/>
        <end position="22"/>
    </location>
</feature>
<name>E5XKS4_SEGRC</name>
<dbReference type="Proteomes" id="UP000004816">
    <property type="component" value="Unassembled WGS sequence"/>
</dbReference>
<feature type="domain" description="DUF1989" evidence="2">
    <location>
        <begin position="49"/>
        <end position="215"/>
    </location>
</feature>
<keyword evidence="4" id="KW-1185">Reference proteome</keyword>
<accession>E5XKS4</accession>
<proteinExistence type="predicted"/>
<dbReference type="RefSeq" id="WP_007466770.1">
    <property type="nucleotide sequence ID" value="NZ_KI391954.1"/>
</dbReference>
<evidence type="ECO:0000256" key="1">
    <source>
        <dbReference type="SAM" id="MobiDB-lite"/>
    </source>
</evidence>
<protein>
    <submittedName>
        <fullName evidence="3">Urea carboxylase-associated protein 2</fullName>
    </submittedName>
</protein>
<gene>
    <name evidence="3" type="ORF">HMPREF9336_00093</name>
</gene>
<comment type="caution">
    <text evidence="3">The sequence shown here is derived from an EMBL/GenBank/DDBJ whole genome shotgun (WGS) entry which is preliminary data.</text>
</comment>
<dbReference type="STRING" id="679197.HMPREF9336_00093"/>
<dbReference type="eggNOG" id="COG3665">
    <property type="taxonomic scope" value="Bacteria"/>
</dbReference>
<evidence type="ECO:0000313" key="3">
    <source>
        <dbReference type="EMBL" id="EFV15037.1"/>
    </source>
</evidence>
<dbReference type="Pfam" id="PF09347">
    <property type="entry name" value="DUF1989"/>
    <property type="match status" value="1"/>
</dbReference>
<dbReference type="AlphaFoldDB" id="E5XKS4"/>
<dbReference type="NCBIfam" id="TIGR03425">
    <property type="entry name" value="urea_degr_2"/>
    <property type="match status" value="1"/>
</dbReference>
<dbReference type="EMBL" id="ACZI02000003">
    <property type="protein sequence ID" value="EFV15037.1"/>
    <property type="molecule type" value="Genomic_DNA"/>
</dbReference>
<evidence type="ECO:0000313" key="4">
    <source>
        <dbReference type="Proteomes" id="UP000004816"/>
    </source>
</evidence>
<dbReference type="PANTHER" id="PTHR31527">
    <property type="entry name" value="RE64534P"/>
    <property type="match status" value="1"/>
</dbReference>